<reference evidence="2 3" key="1">
    <citation type="submission" date="2012-05" db="EMBL/GenBank/DDBJ databases">
        <title>Genome sequence of Nitritalea halalkaliphila LW7.</title>
        <authorList>
            <person name="Jangir P.K."/>
            <person name="Singh A."/>
            <person name="Shivaji S."/>
            <person name="Sharma R."/>
        </authorList>
    </citation>
    <scope>NUCLEOTIDE SEQUENCE [LARGE SCALE GENOMIC DNA]</scope>
    <source>
        <strain evidence="2 3">LW7</strain>
    </source>
</reference>
<feature type="region of interest" description="Disordered" evidence="1">
    <location>
        <begin position="1"/>
        <end position="37"/>
    </location>
</feature>
<dbReference type="Proteomes" id="UP000005551">
    <property type="component" value="Unassembled WGS sequence"/>
</dbReference>
<sequence length="37" mass="4251">MEEIKEAFEAHDIEIPFPQQDVHHYYPEGKPGDPKGA</sequence>
<dbReference type="EMBL" id="AJYA01000013">
    <property type="protein sequence ID" value="EIM77699.1"/>
    <property type="molecule type" value="Genomic_DNA"/>
</dbReference>
<accession>I5C797</accession>
<dbReference type="AlphaFoldDB" id="I5C797"/>
<evidence type="ECO:0000313" key="3">
    <source>
        <dbReference type="Proteomes" id="UP000005551"/>
    </source>
</evidence>
<evidence type="ECO:0000313" key="2">
    <source>
        <dbReference type="EMBL" id="EIM77699.1"/>
    </source>
</evidence>
<evidence type="ECO:0000256" key="1">
    <source>
        <dbReference type="SAM" id="MobiDB-lite"/>
    </source>
</evidence>
<keyword evidence="3" id="KW-1185">Reference proteome</keyword>
<dbReference type="STRING" id="1189621.A3SI_05944"/>
<name>I5C797_9BACT</name>
<protein>
    <submittedName>
        <fullName evidence="2">Mechanosensitive ion channel protein MscS</fullName>
    </submittedName>
</protein>
<dbReference type="SUPFAM" id="SSF82689">
    <property type="entry name" value="Mechanosensitive channel protein MscS (YggB), C-terminal domain"/>
    <property type="match status" value="1"/>
</dbReference>
<dbReference type="InterPro" id="IPR011066">
    <property type="entry name" value="MscS_channel_C_sf"/>
</dbReference>
<dbReference type="GO" id="GO:0016020">
    <property type="term" value="C:membrane"/>
    <property type="evidence" value="ECO:0007669"/>
    <property type="project" value="InterPro"/>
</dbReference>
<feature type="compositionally biased region" description="Basic and acidic residues" evidence="1">
    <location>
        <begin position="21"/>
        <end position="37"/>
    </location>
</feature>
<proteinExistence type="predicted"/>
<gene>
    <name evidence="2" type="ORF">A3SI_05944</name>
</gene>
<feature type="compositionally biased region" description="Basic and acidic residues" evidence="1">
    <location>
        <begin position="1"/>
        <end position="14"/>
    </location>
</feature>
<comment type="caution">
    <text evidence="2">The sequence shown here is derived from an EMBL/GenBank/DDBJ whole genome shotgun (WGS) entry which is preliminary data.</text>
</comment>
<organism evidence="2 3">
    <name type="scientific">Nitritalea halalkaliphila LW7</name>
    <dbReference type="NCBI Taxonomy" id="1189621"/>
    <lineage>
        <taxon>Bacteria</taxon>
        <taxon>Pseudomonadati</taxon>
        <taxon>Bacteroidota</taxon>
        <taxon>Cytophagia</taxon>
        <taxon>Cytophagales</taxon>
        <taxon>Cyclobacteriaceae</taxon>
        <taxon>Nitritalea</taxon>
    </lineage>
</organism>